<keyword evidence="6 9" id="KW-0863">Zinc-finger</keyword>
<evidence type="ECO:0000256" key="4">
    <source>
        <dbReference type="ARBA" id="ARBA00022723"/>
    </source>
</evidence>
<dbReference type="CDD" id="cd22584">
    <property type="entry name" value="Rcat_RBR_unk"/>
    <property type="match status" value="1"/>
</dbReference>
<evidence type="ECO:0000313" key="13">
    <source>
        <dbReference type="EMBL" id="KAK2614374.1"/>
    </source>
</evidence>
<dbReference type="AlphaFoldDB" id="A0AAD9WAM3"/>
<organism evidence="13 14">
    <name type="scientific">Phomopsis amygdali</name>
    <name type="common">Fusicoccum amygdali</name>
    <dbReference type="NCBI Taxonomy" id="1214568"/>
    <lineage>
        <taxon>Eukaryota</taxon>
        <taxon>Fungi</taxon>
        <taxon>Dikarya</taxon>
        <taxon>Ascomycota</taxon>
        <taxon>Pezizomycotina</taxon>
        <taxon>Sordariomycetes</taxon>
        <taxon>Sordariomycetidae</taxon>
        <taxon>Diaporthales</taxon>
        <taxon>Diaporthaceae</taxon>
        <taxon>Diaporthe</taxon>
    </lineage>
</organism>
<gene>
    <name evidence="13" type="ORF">N8I77_001210</name>
</gene>
<feature type="compositionally biased region" description="Low complexity" evidence="10">
    <location>
        <begin position="286"/>
        <end position="295"/>
    </location>
</feature>
<feature type="compositionally biased region" description="Basic and acidic residues" evidence="10">
    <location>
        <begin position="376"/>
        <end position="392"/>
    </location>
</feature>
<evidence type="ECO:0000256" key="6">
    <source>
        <dbReference type="ARBA" id="ARBA00022771"/>
    </source>
</evidence>
<evidence type="ECO:0000256" key="5">
    <source>
        <dbReference type="ARBA" id="ARBA00022737"/>
    </source>
</evidence>
<comment type="catalytic activity">
    <reaction evidence="1">
        <text>[E2 ubiquitin-conjugating enzyme]-S-ubiquitinyl-L-cysteine + [acceptor protein]-L-lysine = [E2 ubiquitin-conjugating enzyme]-L-cysteine + [acceptor protein]-N(6)-ubiquitinyl-L-lysine.</text>
        <dbReference type="EC" id="2.3.2.31"/>
    </reaction>
</comment>
<name>A0AAD9WAM3_PHOAM</name>
<keyword evidence="14" id="KW-1185">Reference proteome</keyword>
<dbReference type="InterPro" id="IPR031127">
    <property type="entry name" value="E3_UB_ligase_RBR"/>
</dbReference>
<dbReference type="Pfam" id="PF01485">
    <property type="entry name" value="IBR"/>
    <property type="match status" value="1"/>
</dbReference>
<dbReference type="InterPro" id="IPR001841">
    <property type="entry name" value="Znf_RING"/>
</dbReference>
<keyword evidence="4" id="KW-0479">Metal-binding</keyword>
<comment type="caution">
    <text evidence="13">The sequence shown here is derived from an EMBL/GenBank/DDBJ whole genome shotgun (WGS) entry which is preliminary data.</text>
</comment>
<accession>A0AAD9WAM3</accession>
<dbReference type="PROSITE" id="PS51873">
    <property type="entry name" value="TRIAD"/>
    <property type="match status" value="1"/>
</dbReference>
<feature type="domain" description="RING-type" evidence="12">
    <location>
        <begin position="450"/>
        <end position="646"/>
    </location>
</feature>
<keyword evidence="8" id="KW-0862">Zinc</keyword>
<dbReference type="EMBL" id="JAUJFL010000001">
    <property type="protein sequence ID" value="KAK2614374.1"/>
    <property type="molecule type" value="Genomic_DNA"/>
</dbReference>
<proteinExistence type="predicted"/>
<protein>
    <recommendedName>
        <fullName evidence="2">RBR-type E3 ubiquitin transferase</fullName>
        <ecNumber evidence="2">2.3.2.31</ecNumber>
    </recommendedName>
</protein>
<evidence type="ECO:0000256" key="10">
    <source>
        <dbReference type="SAM" id="MobiDB-lite"/>
    </source>
</evidence>
<dbReference type="InterPro" id="IPR002867">
    <property type="entry name" value="IBR_dom"/>
</dbReference>
<evidence type="ECO:0000256" key="1">
    <source>
        <dbReference type="ARBA" id="ARBA00001798"/>
    </source>
</evidence>
<dbReference type="PANTHER" id="PTHR11685">
    <property type="entry name" value="RBR FAMILY RING FINGER AND IBR DOMAIN-CONTAINING"/>
    <property type="match status" value="1"/>
</dbReference>
<dbReference type="InterPro" id="IPR013083">
    <property type="entry name" value="Znf_RING/FYVE/PHD"/>
</dbReference>
<dbReference type="SUPFAM" id="SSF57850">
    <property type="entry name" value="RING/U-box"/>
    <property type="match status" value="3"/>
</dbReference>
<feature type="compositionally biased region" description="Basic and acidic residues" evidence="10">
    <location>
        <begin position="310"/>
        <end position="319"/>
    </location>
</feature>
<evidence type="ECO:0000259" key="12">
    <source>
        <dbReference type="PROSITE" id="PS51873"/>
    </source>
</evidence>
<feature type="compositionally biased region" description="Basic residues" evidence="10">
    <location>
        <begin position="244"/>
        <end position="254"/>
    </location>
</feature>
<dbReference type="GO" id="GO:0061630">
    <property type="term" value="F:ubiquitin protein ligase activity"/>
    <property type="evidence" value="ECO:0007669"/>
    <property type="project" value="UniProtKB-EC"/>
</dbReference>
<evidence type="ECO:0000256" key="8">
    <source>
        <dbReference type="ARBA" id="ARBA00022833"/>
    </source>
</evidence>
<dbReference type="Gene3D" id="1.20.120.1750">
    <property type="match status" value="1"/>
</dbReference>
<feature type="compositionally biased region" description="Basic residues" evidence="10">
    <location>
        <begin position="219"/>
        <end position="231"/>
    </location>
</feature>
<dbReference type="EC" id="2.3.2.31" evidence="2"/>
<feature type="compositionally biased region" description="Low complexity" evidence="10">
    <location>
        <begin position="404"/>
        <end position="424"/>
    </location>
</feature>
<dbReference type="Proteomes" id="UP001265746">
    <property type="component" value="Unassembled WGS sequence"/>
</dbReference>
<feature type="compositionally biased region" description="Basic and acidic residues" evidence="10">
    <location>
        <begin position="154"/>
        <end position="170"/>
    </location>
</feature>
<dbReference type="InterPro" id="IPR017907">
    <property type="entry name" value="Znf_RING_CS"/>
</dbReference>
<dbReference type="InterPro" id="IPR044066">
    <property type="entry name" value="TRIAD_supradom"/>
</dbReference>
<evidence type="ECO:0000256" key="7">
    <source>
        <dbReference type="ARBA" id="ARBA00022786"/>
    </source>
</evidence>
<dbReference type="PROSITE" id="PS00518">
    <property type="entry name" value="ZF_RING_1"/>
    <property type="match status" value="1"/>
</dbReference>
<evidence type="ECO:0000256" key="9">
    <source>
        <dbReference type="PROSITE-ProRule" id="PRU00175"/>
    </source>
</evidence>
<sequence>MARPEYLESPMSSRSRRSSRVLPPAPELDSLGLEDEDRDSSPHRSSRDRDRDRDRARGRGRGRDGDTRTMDRLVLRDREWERRQDEEILMQTPDSRASSSSRRLSRHYHSDPRGRQPTPPHSVSSSRASTRVPHPPMSSMTRPSTAEVLYRRPSLREPIRAGYDDQDPGHGLRRARSHARSIHAAPSVPVLRDSMYASGSESNGEDTETTYDSLDDRRRPRRGDRSRRLSRHERSPSRAEPTRSHHRPRRRRRDSARLEEDYDEMNSRHTPSIDDELLPPLHSRSRPQSRAPSARHIPEPDVTESEDSQDDHHLRDRFERRGKHTNRHGSHHKTESRRRRSESHMEPSSTPKRYVLPSIFGGNPGSSHRARSSSKRYYDTEVTTIEKPDRHHPPSASLGRSNTVSGSQAAASQHHSVSSTRRSSSSTFLGNFFGPSLHSHHHHATDKRVKIVECVVCMDDLPSRKTAKLKCGHRMCHSCLKRSFKLSITDPQHMPPKCCTAATIPLKHVDRLFDNEFKRTWNKKFVEYSTRNRIYCPKKGCSEFIRPEDIRHADDGRKYGRCDKCKTKVCVRCNGRWHNGRDCPKDEDTVMFLAQAKEEGWQCCFRCKAMVELKEGCNHMTCRCGAEFCMICGARWKTCECHWFNYDSLEDDRLEHMQIPFPARDRVGGRPAVDMPPSPTRQARAGPGISAFPGPRPRPQNYEEELHLRRLQDGRDEAYARRLQTYQESEDGPEDDFLGGFGDIHGLGNAASHHMNDNFRPRPRHIVVPEPPQPSPLPQMPIDPAPAFDRAATGDYIRGVNRARGVRAASVGRLADRFNTDLRQSPMHRPPPLPTAATMPLPALASAVPPGPGSAPIRRHTVETGEVYDDDRYRPRSGGTRPVERVITSGRTARSVFHEEPEDMLSQGVAAMKQHIRDPPKASNLAGLTGSGRGADRVWEWATHVQPGPGPDASA</sequence>
<dbReference type="Gene3D" id="3.30.40.10">
    <property type="entry name" value="Zinc/RING finger domain, C3HC4 (zinc finger)"/>
    <property type="match status" value="1"/>
</dbReference>
<feature type="domain" description="RING-type" evidence="11">
    <location>
        <begin position="454"/>
        <end position="498"/>
    </location>
</feature>
<evidence type="ECO:0000256" key="2">
    <source>
        <dbReference type="ARBA" id="ARBA00012251"/>
    </source>
</evidence>
<keyword evidence="5" id="KW-0677">Repeat</keyword>
<evidence type="ECO:0000313" key="14">
    <source>
        <dbReference type="Proteomes" id="UP001265746"/>
    </source>
</evidence>
<reference evidence="13" key="1">
    <citation type="submission" date="2023-06" db="EMBL/GenBank/DDBJ databases">
        <authorList>
            <person name="Noh H."/>
        </authorList>
    </citation>
    <scope>NUCLEOTIDE SEQUENCE</scope>
    <source>
        <strain evidence="13">DUCC20226</strain>
    </source>
</reference>
<keyword evidence="7" id="KW-0833">Ubl conjugation pathway</keyword>
<feature type="compositionally biased region" description="Basic residues" evidence="10">
    <location>
        <begin position="171"/>
        <end position="181"/>
    </location>
</feature>
<dbReference type="GO" id="GO:0008270">
    <property type="term" value="F:zinc ion binding"/>
    <property type="evidence" value="ECO:0007669"/>
    <property type="project" value="UniProtKB-KW"/>
</dbReference>
<keyword evidence="3" id="KW-0808">Transferase</keyword>
<feature type="region of interest" description="Disordered" evidence="10">
    <location>
        <begin position="665"/>
        <end position="700"/>
    </location>
</feature>
<feature type="compositionally biased region" description="Basic residues" evidence="10">
    <location>
        <begin position="320"/>
        <end position="341"/>
    </location>
</feature>
<dbReference type="GO" id="GO:0016567">
    <property type="term" value="P:protein ubiquitination"/>
    <property type="evidence" value="ECO:0007669"/>
    <property type="project" value="InterPro"/>
</dbReference>
<feature type="region of interest" description="Disordered" evidence="10">
    <location>
        <begin position="1"/>
        <end position="424"/>
    </location>
</feature>
<evidence type="ECO:0000256" key="3">
    <source>
        <dbReference type="ARBA" id="ARBA00022679"/>
    </source>
</evidence>
<evidence type="ECO:0000259" key="11">
    <source>
        <dbReference type="PROSITE" id="PS50089"/>
    </source>
</evidence>
<feature type="compositionally biased region" description="Basic and acidic residues" evidence="10">
    <location>
        <begin position="39"/>
        <end position="86"/>
    </location>
</feature>
<feature type="compositionally biased region" description="Basic and acidic residues" evidence="10">
    <location>
        <begin position="232"/>
        <end position="243"/>
    </location>
</feature>
<dbReference type="PROSITE" id="PS50089">
    <property type="entry name" value="ZF_RING_2"/>
    <property type="match status" value="1"/>
</dbReference>
<dbReference type="SMART" id="SM00647">
    <property type="entry name" value="IBR"/>
    <property type="match status" value="1"/>
</dbReference>